<evidence type="ECO:0000256" key="1">
    <source>
        <dbReference type="ARBA" id="ARBA00022741"/>
    </source>
</evidence>
<dbReference type="PANTHER" id="PTHR16305">
    <property type="entry name" value="TESTICULAR SOLUBLE ADENYLYL CYCLASE"/>
    <property type="match status" value="1"/>
</dbReference>
<accession>A0ABY2AAU4</accession>
<evidence type="ECO:0000256" key="2">
    <source>
        <dbReference type="ARBA" id="ARBA00022840"/>
    </source>
</evidence>
<comment type="caution">
    <text evidence="4">The sequence shown here is derived from an EMBL/GenBank/DDBJ whole genome shotgun (WGS) entry which is preliminary data.</text>
</comment>
<dbReference type="PROSITE" id="PS00622">
    <property type="entry name" value="HTH_LUXR_1"/>
    <property type="match status" value="1"/>
</dbReference>
<reference evidence="4 5" key="1">
    <citation type="submission" date="2019-02" db="EMBL/GenBank/DDBJ databases">
        <title>Kribbella capetownensis sp. nov. and Kribbella speibonae sp. nov., isolated from soil.</title>
        <authorList>
            <person name="Curtis S.M."/>
            <person name="Norton I."/>
            <person name="Everest G.J."/>
            <person name="Meyers P.R."/>
        </authorList>
    </citation>
    <scope>NUCLEOTIDE SEQUENCE [LARGE SCALE GENOMIC DNA]</scope>
    <source>
        <strain evidence="4 5">SK5</strain>
    </source>
</reference>
<keyword evidence="2" id="KW-0067">ATP-binding</keyword>
<name>A0ABY2AAU4_9ACTN</name>
<gene>
    <name evidence="4" type="ORF">E0H58_02100</name>
</gene>
<dbReference type="InterPro" id="IPR016032">
    <property type="entry name" value="Sig_transdc_resp-reg_C-effctor"/>
</dbReference>
<evidence type="ECO:0000313" key="4">
    <source>
        <dbReference type="EMBL" id="TCC26829.1"/>
    </source>
</evidence>
<dbReference type="PANTHER" id="PTHR16305:SF35">
    <property type="entry name" value="TRANSCRIPTIONAL ACTIVATOR DOMAIN"/>
    <property type="match status" value="1"/>
</dbReference>
<dbReference type="InterPro" id="IPR011990">
    <property type="entry name" value="TPR-like_helical_dom_sf"/>
</dbReference>
<dbReference type="Proteomes" id="UP000292385">
    <property type="component" value="Unassembled WGS sequence"/>
</dbReference>
<dbReference type="InterPro" id="IPR000792">
    <property type="entry name" value="Tscrpt_reg_LuxR_C"/>
</dbReference>
<evidence type="ECO:0000313" key="5">
    <source>
        <dbReference type="Proteomes" id="UP000292385"/>
    </source>
</evidence>
<dbReference type="Pfam" id="PF00196">
    <property type="entry name" value="GerE"/>
    <property type="match status" value="1"/>
</dbReference>
<evidence type="ECO:0000259" key="3">
    <source>
        <dbReference type="PROSITE" id="PS50043"/>
    </source>
</evidence>
<dbReference type="SUPFAM" id="SSF48452">
    <property type="entry name" value="TPR-like"/>
    <property type="match status" value="1"/>
</dbReference>
<dbReference type="Pfam" id="PF13191">
    <property type="entry name" value="AAA_16"/>
    <property type="match status" value="1"/>
</dbReference>
<dbReference type="Gene3D" id="1.10.10.10">
    <property type="entry name" value="Winged helix-like DNA-binding domain superfamily/Winged helix DNA-binding domain"/>
    <property type="match status" value="1"/>
</dbReference>
<dbReference type="EMBL" id="SJJY01000001">
    <property type="protein sequence ID" value="TCC26829.1"/>
    <property type="molecule type" value="Genomic_DNA"/>
</dbReference>
<dbReference type="SMART" id="SM00421">
    <property type="entry name" value="HTH_LUXR"/>
    <property type="match status" value="1"/>
</dbReference>
<proteinExistence type="predicted"/>
<dbReference type="Gene3D" id="3.40.50.300">
    <property type="entry name" value="P-loop containing nucleotide triphosphate hydrolases"/>
    <property type="match status" value="1"/>
</dbReference>
<dbReference type="InterPro" id="IPR041664">
    <property type="entry name" value="AAA_16"/>
</dbReference>
<dbReference type="InterPro" id="IPR036388">
    <property type="entry name" value="WH-like_DNA-bd_sf"/>
</dbReference>
<dbReference type="PRINTS" id="PR00038">
    <property type="entry name" value="HTHLUXR"/>
</dbReference>
<protein>
    <submittedName>
        <fullName evidence="4">LuxR family transcriptional regulator</fullName>
    </submittedName>
</protein>
<keyword evidence="5" id="KW-1185">Reference proteome</keyword>
<dbReference type="Gene3D" id="1.25.40.10">
    <property type="entry name" value="Tetratricopeptide repeat domain"/>
    <property type="match status" value="1"/>
</dbReference>
<feature type="domain" description="HTH luxR-type" evidence="3">
    <location>
        <begin position="894"/>
        <end position="959"/>
    </location>
</feature>
<dbReference type="SUPFAM" id="SSF46894">
    <property type="entry name" value="C-terminal effector domain of the bipartite response regulators"/>
    <property type="match status" value="1"/>
</dbReference>
<sequence length="962" mass="103079">MPELQLLEKGGAGQVKVRGRGVGELPPAIRLRGREAELEVLRERLDAVRAGAGDTVVLTGLAGMGKTVLLDSVVRIAEDAGVTVFRSVCDIAGHAIPLGPLLQALVHAPGAPVDPAVLRELSQSPDQRFWLLRELQEAIERVALDTPVLISIDDVQWADEATLSALAVLTRQLASYRVLWVLSARSEDRSGLAHTMLSRLEAAAALAITVGPLDDAAVTELATDLLGGTPEEGLLQVLNRVEGHPFLLTELLRGLREERLVEVVGGSARHIGTRIPLRFVDSIGEQLARLSASTRETLQMASVLGRRFSAAELVTLTGRSPAAVFGALRQALAFGFVAEDGERVAFRHDLVREAVEAALPATVRQSLRRQAVDVLLGHGASPADVAELVLKTATPGDTEATAILRRAAIETGKVSPAVAGRLSGRALELTPPGDPERAALTAETLTYFVLAGKAAEAMRLITAAARDLTEPELEAEARLRIAILLTQYGLADSVEQCRRALELPRLPVTLRIHLQINLALALDLLGDVAGAEEATAVATELARAGRDPANDVITLFPRSALLLTRGAWRQALDLLDEAAARQNDDQVAVAVKIWHLDNWIAIMYIRLSRLQESFALIDAGMREAQREGVESHIRNWSMIRCRAMYAAGQLADARSDAEAAIEMADEITADSSCGNLNQLCLYILGRVALHTGDPAGLVQARESAMQLMAARGCPSAQWLGGWLMALVADAEGDLRQIAPIGLEMLDPLAGGALSTSSPRMYADVAILTRILLAAGRRADAVSVVANLERFAARHPDFPFLDCAVLHARAVLDSDADTALLAVARSDGDPRSLVVASVLEDAGRLLPETRTPEAVPLLESSLELYAAAGAQRDASRVRSLLRIRGVRPAARGLRSAPEWPELTESELAVVGLVARGATNREVAERLFLSPYTVNSHLRHVFGKLGIRSRVELARIATERGIPN</sequence>
<dbReference type="PROSITE" id="PS50043">
    <property type="entry name" value="HTH_LUXR_2"/>
    <property type="match status" value="1"/>
</dbReference>
<organism evidence="4 5">
    <name type="scientific">Kribbella speibonae</name>
    <dbReference type="NCBI Taxonomy" id="1572660"/>
    <lineage>
        <taxon>Bacteria</taxon>
        <taxon>Bacillati</taxon>
        <taxon>Actinomycetota</taxon>
        <taxon>Actinomycetes</taxon>
        <taxon>Propionibacteriales</taxon>
        <taxon>Kribbellaceae</taxon>
        <taxon>Kribbella</taxon>
    </lineage>
</organism>
<dbReference type="SUPFAM" id="SSF52540">
    <property type="entry name" value="P-loop containing nucleoside triphosphate hydrolases"/>
    <property type="match status" value="1"/>
</dbReference>
<keyword evidence="1" id="KW-0547">Nucleotide-binding</keyword>
<dbReference type="CDD" id="cd06170">
    <property type="entry name" value="LuxR_C_like"/>
    <property type="match status" value="1"/>
</dbReference>
<dbReference type="InterPro" id="IPR027417">
    <property type="entry name" value="P-loop_NTPase"/>
</dbReference>